<proteinExistence type="inferred from homology"/>
<dbReference type="GO" id="GO:0051117">
    <property type="term" value="F:ATPase binding"/>
    <property type="evidence" value="ECO:0007669"/>
    <property type="project" value="TreeGrafter"/>
</dbReference>
<dbReference type="GO" id="GO:0004176">
    <property type="term" value="F:ATP-dependent peptidase activity"/>
    <property type="evidence" value="ECO:0007669"/>
    <property type="project" value="InterPro"/>
</dbReference>
<keyword evidence="3" id="KW-0645">Protease</keyword>
<evidence type="ECO:0000256" key="1">
    <source>
        <dbReference type="ARBA" id="ARBA00007039"/>
    </source>
</evidence>
<dbReference type="PANTHER" id="PTHR10381:SF11">
    <property type="entry name" value="ATP-DEPENDENT CLP PROTEASE PROTEOLYTIC SUBUNIT, MITOCHONDRIAL"/>
    <property type="match status" value="1"/>
</dbReference>
<dbReference type="InterPro" id="IPR023562">
    <property type="entry name" value="ClpP/TepA"/>
</dbReference>
<name>A0AAE3J9R3_9FIRM</name>
<dbReference type="AlphaFoldDB" id="A0AAE3J9R3"/>
<gene>
    <name evidence="3" type="ORF">LKE05_04510</name>
</gene>
<dbReference type="SUPFAM" id="SSF52096">
    <property type="entry name" value="ClpP/crotonase"/>
    <property type="match status" value="1"/>
</dbReference>
<reference evidence="3 4" key="1">
    <citation type="submission" date="2021-10" db="EMBL/GenBank/DDBJ databases">
        <title>Anaerobic single-cell dispensing facilitates the cultivation of human gut bacteria.</title>
        <authorList>
            <person name="Afrizal A."/>
        </authorList>
    </citation>
    <scope>NUCLEOTIDE SEQUENCE [LARGE SCALE GENOMIC DNA]</scope>
    <source>
        <strain evidence="3 4">CLA-AA-H232</strain>
    </source>
</reference>
<protein>
    <recommendedName>
        <fullName evidence="2">ATP-dependent Clp protease proteolytic subunit</fullName>
    </recommendedName>
</protein>
<dbReference type="InterPro" id="IPR029045">
    <property type="entry name" value="ClpP/crotonase-like_dom_sf"/>
</dbReference>
<dbReference type="InterPro" id="IPR001907">
    <property type="entry name" value="ClpP"/>
</dbReference>
<dbReference type="RefSeq" id="WP_308456081.1">
    <property type="nucleotide sequence ID" value="NZ_JAJEQM010000005.1"/>
</dbReference>
<keyword evidence="3" id="KW-0378">Hydrolase</keyword>
<comment type="caution">
    <text evidence="3">The sequence shown here is derived from an EMBL/GenBank/DDBJ whole genome shotgun (WGS) entry which is preliminary data.</text>
</comment>
<dbReference type="PANTHER" id="PTHR10381">
    <property type="entry name" value="ATP-DEPENDENT CLP PROTEASE PROTEOLYTIC SUBUNIT"/>
    <property type="match status" value="1"/>
</dbReference>
<accession>A0AAE3J9R3</accession>
<dbReference type="Pfam" id="PF00574">
    <property type="entry name" value="CLP_protease"/>
    <property type="match status" value="1"/>
</dbReference>
<keyword evidence="4" id="KW-1185">Reference proteome</keyword>
<dbReference type="GO" id="GO:0004252">
    <property type="term" value="F:serine-type endopeptidase activity"/>
    <property type="evidence" value="ECO:0007669"/>
    <property type="project" value="InterPro"/>
</dbReference>
<evidence type="ECO:0000313" key="3">
    <source>
        <dbReference type="EMBL" id="MCC2210055.1"/>
    </source>
</evidence>
<dbReference type="Proteomes" id="UP001198242">
    <property type="component" value="Unassembled WGS sequence"/>
</dbReference>
<dbReference type="CDD" id="cd07017">
    <property type="entry name" value="S14_ClpP_2"/>
    <property type="match status" value="1"/>
</dbReference>
<dbReference type="GO" id="GO:0006515">
    <property type="term" value="P:protein quality control for misfolded or incompletely synthesized proteins"/>
    <property type="evidence" value="ECO:0007669"/>
    <property type="project" value="TreeGrafter"/>
</dbReference>
<dbReference type="PRINTS" id="PR00127">
    <property type="entry name" value="CLPPROTEASEP"/>
</dbReference>
<dbReference type="GO" id="GO:0009368">
    <property type="term" value="C:endopeptidase Clp complex"/>
    <property type="evidence" value="ECO:0007669"/>
    <property type="project" value="TreeGrafter"/>
</dbReference>
<dbReference type="EMBL" id="JAJEQM010000005">
    <property type="protein sequence ID" value="MCC2210055.1"/>
    <property type="molecule type" value="Genomic_DNA"/>
</dbReference>
<comment type="similarity">
    <text evidence="1 2">Belongs to the peptidase S14 family.</text>
</comment>
<sequence>MGSTRDNIYIDINKRTFFLADNIDNESAGKLMWDILYLIREDKEQDKKILCYNREPIKLYINSYGGSIDDMWGLIDIILASKTPIYTYCLGYAQSAAFNIFLAGHKRFCLEHSVFMYHQMSYWRDGKHQDFVENRVEMDNINKQNEEYVIKRTKIPEDVIRNVRETKKDFYIHSSKAIEYGVVDKILM</sequence>
<dbReference type="Gene3D" id="3.90.226.10">
    <property type="entry name" value="2-enoyl-CoA Hydratase, Chain A, domain 1"/>
    <property type="match status" value="1"/>
</dbReference>
<organism evidence="3 4">
    <name type="scientific">Hominilimicola fabiformis</name>
    <dbReference type="NCBI Taxonomy" id="2885356"/>
    <lineage>
        <taxon>Bacteria</taxon>
        <taxon>Bacillati</taxon>
        <taxon>Bacillota</taxon>
        <taxon>Clostridia</taxon>
        <taxon>Eubacteriales</taxon>
        <taxon>Oscillospiraceae</taxon>
        <taxon>Hominilimicola</taxon>
    </lineage>
</organism>
<evidence type="ECO:0000256" key="2">
    <source>
        <dbReference type="RuleBase" id="RU003567"/>
    </source>
</evidence>
<evidence type="ECO:0000313" key="4">
    <source>
        <dbReference type="Proteomes" id="UP001198242"/>
    </source>
</evidence>